<dbReference type="PANTHER" id="PTHR33308">
    <property type="entry name" value="PEPTIDOGLYCAN HYDROLASE FLGJ"/>
    <property type="match status" value="1"/>
</dbReference>
<organism evidence="4 5">
    <name type="scientific">Verrucomicrobia subdivision 6 bacterium BACL9 MAG-120507-bin52</name>
    <dbReference type="NCBI Taxonomy" id="1655590"/>
    <lineage>
        <taxon>Bacteria</taxon>
        <taxon>Pseudomonadati</taxon>
        <taxon>Verrucomicrobiota</taxon>
        <taxon>Verrucomicrobiia</taxon>
        <taxon>Verrucomicrobiales</taxon>
        <taxon>Verrucomicrobia subdivision 6</taxon>
    </lineage>
</organism>
<keyword evidence="1" id="KW-0378">Hydrolase</keyword>
<feature type="transmembrane region" description="Helical" evidence="2">
    <location>
        <begin position="24"/>
        <end position="51"/>
    </location>
</feature>
<dbReference type="SMART" id="SM00047">
    <property type="entry name" value="LYZ2"/>
    <property type="match status" value="1"/>
</dbReference>
<protein>
    <recommendedName>
        <fullName evidence="3">Mannosyl-glycoprotein endo-beta-N-acetylglucosamidase-like domain-containing protein</fullName>
    </recommendedName>
</protein>
<evidence type="ECO:0000313" key="4">
    <source>
        <dbReference type="EMBL" id="KRO63171.1"/>
    </source>
</evidence>
<accession>A0A0R2RSH4</accession>
<dbReference type="InterPro" id="IPR002901">
    <property type="entry name" value="MGlyc_endo_b_GlcNAc-like_dom"/>
</dbReference>
<dbReference type="InterPro" id="IPR051056">
    <property type="entry name" value="Glycosyl_Hydrolase_73"/>
</dbReference>
<sequence>MPQVVDLTSAIARKTFAKKPKFRLGLVGTLVVSNFAWLVLFGVAFVSLIGVTRFSAALSKSYLEEKWNSLQNRLAQKKEIEERDMRIARLIASQSSDTTDILGLATRISKILDSANGRQRRFLENAIPEAMLIQTSSQIPASAVLAMAIFESGYGNSMLAKDYNNYFGMKAFNSWTGPRALNMPTRDSGKDTTADFRAYPNLASGFQGYSQFLLSNDRYRKHVGEKSGIKFVSNILAAGYCPDPDYLTHIRAIIQKHGLDRLDAALEEIVDKQESVAKVVPVSNTPAPAATH</sequence>
<dbReference type="AlphaFoldDB" id="A0A0R2RSH4"/>
<keyword evidence="2" id="KW-0812">Transmembrane</keyword>
<name>A0A0R2RSH4_9BACT</name>
<dbReference type="GO" id="GO:0004040">
    <property type="term" value="F:amidase activity"/>
    <property type="evidence" value="ECO:0007669"/>
    <property type="project" value="InterPro"/>
</dbReference>
<evidence type="ECO:0000256" key="1">
    <source>
        <dbReference type="ARBA" id="ARBA00022801"/>
    </source>
</evidence>
<proteinExistence type="predicted"/>
<dbReference type="PANTHER" id="PTHR33308:SF9">
    <property type="entry name" value="PEPTIDOGLYCAN HYDROLASE FLGJ"/>
    <property type="match status" value="1"/>
</dbReference>
<evidence type="ECO:0000256" key="2">
    <source>
        <dbReference type="SAM" id="Phobius"/>
    </source>
</evidence>
<feature type="domain" description="Mannosyl-glycoprotein endo-beta-N-acetylglucosamidase-like" evidence="3">
    <location>
        <begin position="112"/>
        <end position="263"/>
    </location>
</feature>
<dbReference type="Pfam" id="PF01832">
    <property type="entry name" value="Glucosaminidase"/>
    <property type="match status" value="1"/>
</dbReference>
<evidence type="ECO:0000259" key="3">
    <source>
        <dbReference type="SMART" id="SM00047"/>
    </source>
</evidence>
<comment type="caution">
    <text evidence="4">The sequence shown here is derived from an EMBL/GenBank/DDBJ whole genome shotgun (WGS) entry which is preliminary data.</text>
</comment>
<gene>
    <name evidence="4" type="ORF">ABR82_07440</name>
</gene>
<dbReference type="Proteomes" id="UP000051269">
    <property type="component" value="Unassembled WGS sequence"/>
</dbReference>
<dbReference type="Gene3D" id="1.10.530.10">
    <property type="match status" value="1"/>
</dbReference>
<dbReference type="EMBL" id="LIBO01000004">
    <property type="protein sequence ID" value="KRO63171.1"/>
    <property type="molecule type" value="Genomic_DNA"/>
</dbReference>
<keyword evidence="2" id="KW-0472">Membrane</keyword>
<keyword evidence="2" id="KW-1133">Transmembrane helix</keyword>
<reference evidence="4 5" key="1">
    <citation type="submission" date="2015-10" db="EMBL/GenBank/DDBJ databases">
        <title>Metagenome-Assembled Genomes uncover a global brackish microbiome.</title>
        <authorList>
            <person name="Hugerth L.W."/>
            <person name="Larsson J."/>
            <person name="Alneberg J."/>
            <person name="Lindh M.V."/>
            <person name="Legrand C."/>
            <person name="Pinhassi J."/>
            <person name="Andersson A.F."/>
        </authorList>
    </citation>
    <scope>NUCLEOTIDE SEQUENCE [LARGE SCALE GENOMIC DNA]</scope>
    <source>
        <strain evidence="4">BACL18 MAG-120507-bin52</strain>
    </source>
</reference>
<evidence type="ECO:0000313" key="5">
    <source>
        <dbReference type="Proteomes" id="UP000051269"/>
    </source>
</evidence>